<reference evidence="4 5" key="1">
    <citation type="submission" date="2024-11" db="EMBL/GenBank/DDBJ databases">
        <title>Chromosome-level genome assembly of Eucalyptus globulus Labill. provides insights into its genome evolution.</title>
        <authorList>
            <person name="Li X."/>
        </authorList>
    </citation>
    <scope>NUCLEOTIDE SEQUENCE [LARGE SCALE GENOMIC DNA]</scope>
    <source>
        <strain evidence="4">CL2024</strain>
        <tissue evidence="4">Fresh tender leaves</tissue>
    </source>
</reference>
<dbReference type="SMART" id="SM00733">
    <property type="entry name" value="Mterf"/>
    <property type="match status" value="6"/>
</dbReference>
<dbReference type="Gene3D" id="1.25.70.10">
    <property type="entry name" value="Transcription termination factor 3, mitochondrial"/>
    <property type="match status" value="1"/>
</dbReference>
<comment type="similarity">
    <text evidence="1">Belongs to the mTERF family.</text>
</comment>
<dbReference type="GO" id="GO:0006353">
    <property type="term" value="P:DNA-templated transcription termination"/>
    <property type="evidence" value="ECO:0007669"/>
    <property type="project" value="UniProtKB-KW"/>
</dbReference>
<organism evidence="4 5">
    <name type="scientific">Eucalyptus globulus</name>
    <name type="common">Tasmanian blue gum</name>
    <dbReference type="NCBI Taxonomy" id="34317"/>
    <lineage>
        <taxon>Eukaryota</taxon>
        <taxon>Viridiplantae</taxon>
        <taxon>Streptophyta</taxon>
        <taxon>Embryophyta</taxon>
        <taxon>Tracheophyta</taxon>
        <taxon>Spermatophyta</taxon>
        <taxon>Magnoliopsida</taxon>
        <taxon>eudicotyledons</taxon>
        <taxon>Gunneridae</taxon>
        <taxon>Pentapetalae</taxon>
        <taxon>rosids</taxon>
        <taxon>malvids</taxon>
        <taxon>Myrtales</taxon>
        <taxon>Myrtaceae</taxon>
        <taxon>Myrtoideae</taxon>
        <taxon>Eucalypteae</taxon>
        <taxon>Eucalyptus</taxon>
    </lineage>
</organism>
<dbReference type="InterPro" id="IPR038538">
    <property type="entry name" value="MTERF_sf"/>
</dbReference>
<evidence type="ECO:0000313" key="4">
    <source>
        <dbReference type="EMBL" id="KAL3732526.1"/>
    </source>
</evidence>
<dbReference type="AlphaFoldDB" id="A0ABD3JX94"/>
<name>A0ABD3JX94_EUCGL</name>
<evidence type="ECO:0000256" key="1">
    <source>
        <dbReference type="ARBA" id="ARBA00007692"/>
    </source>
</evidence>
<keyword evidence="5" id="KW-1185">Reference proteome</keyword>
<dbReference type="EMBL" id="JBJKBG010000007">
    <property type="protein sequence ID" value="KAL3732526.1"/>
    <property type="molecule type" value="Genomic_DNA"/>
</dbReference>
<dbReference type="PANTHER" id="PTHR13068">
    <property type="entry name" value="CGI-12 PROTEIN-RELATED"/>
    <property type="match status" value="1"/>
</dbReference>
<evidence type="ECO:0000256" key="2">
    <source>
        <dbReference type="ARBA" id="ARBA00022472"/>
    </source>
</evidence>
<keyword evidence="2" id="KW-0806">Transcription termination</keyword>
<dbReference type="PANTHER" id="PTHR13068:SF31">
    <property type="entry name" value="TRANSCRIPTION TERMINATION FACTOR MTERF2, CHLOROPLASTIC-LIKE"/>
    <property type="match status" value="1"/>
</dbReference>
<keyword evidence="2" id="KW-0804">Transcription</keyword>
<keyword evidence="2" id="KW-0805">Transcription regulation</keyword>
<sequence>MFNVSVKNLFLFAQKRSLATLATLLEPPKSSSSSCSSSPLIDFLVKSLDLPLESAVSISQRLRCHRNGVERADSVIGFLRSSGFGKAQIAKLVTNGPTLLRSNVESNLKPKLEYFREIGLSQSVLLGAIAGNSSFFGRSLNSFYKPQIDFLMKHLRTSTALDIAIKRCSWLLTADRRYVLEPNIDLLMREGVRFDDLVLLMLYQPKTLVMKVEKMAAFVESVKGLGMEPSSPKFIHGLRVMSSMKESTWREKVENFKSLGWSQEECRSMFARRPLCLALSRENIRRTVDFYLNTASIAREVIVGQPVLLKYSVEKRLRPRHSVITVLRSKGLLKKRNPIVVPFKISEKSFLEKYVMKHLEQVPHLMEIYRASATA</sequence>
<evidence type="ECO:0000313" key="5">
    <source>
        <dbReference type="Proteomes" id="UP001634007"/>
    </source>
</evidence>
<comment type="caution">
    <text evidence="4">The sequence shown here is derived from an EMBL/GenBank/DDBJ whole genome shotgun (WGS) entry which is preliminary data.</text>
</comment>
<accession>A0ABD3JX94</accession>
<gene>
    <name evidence="4" type="ORF">ACJRO7_029222</name>
</gene>
<evidence type="ECO:0000256" key="3">
    <source>
        <dbReference type="ARBA" id="ARBA00022946"/>
    </source>
</evidence>
<dbReference type="Pfam" id="PF02536">
    <property type="entry name" value="mTERF"/>
    <property type="match status" value="2"/>
</dbReference>
<dbReference type="Proteomes" id="UP001634007">
    <property type="component" value="Unassembled WGS sequence"/>
</dbReference>
<proteinExistence type="inferred from homology"/>
<dbReference type="FunFam" id="1.25.70.10:FF:000001">
    <property type="entry name" value="Mitochondrial transcription termination factor-like"/>
    <property type="match status" value="1"/>
</dbReference>
<dbReference type="InterPro" id="IPR003690">
    <property type="entry name" value="MTERF"/>
</dbReference>
<protein>
    <submittedName>
        <fullName evidence="4">Uncharacterized protein</fullName>
    </submittedName>
</protein>
<keyword evidence="3" id="KW-0809">Transit peptide</keyword>